<feature type="transmembrane region" description="Helical" evidence="1">
    <location>
        <begin position="20"/>
        <end position="41"/>
    </location>
</feature>
<feature type="transmembrane region" description="Helical" evidence="1">
    <location>
        <begin position="64"/>
        <end position="85"/>
    </location>
</feature>
<evidence type="ECO:0000313" key="2">
    <source>
        <dbReference type="EMBL" id="SVB03112.1"/>
    </source>
</evidence>
<organism evidence="2">
    <name type="scientific">marine metagenome</name>
    <dbReference type="NCBI Taxonomy" id="408172"/>
    <lineage>
        <taxon>unclassified sequences</taxon>
        <taxon>metagenomes</taxon>
        <taxon>ecological metagenomes</taxon>
    </lineage>
</organism>
<evidence type="ECO:0000256" key="1">
    <source>
        <dbReference type="SAM" id="Phobius"/>
    </source>
</evidence>
<feature type="transmembrane region" description="Helical" evidence="1">
    <location>
        <begin position="91"/>
        <end position="114"/>
    </location>
</feature>
<keyword evidence="1" id="KW-1133">Transmembrane helix</keyword>
<proteinExistence type="predicted"/>
<accession>A0A382APR8</accession>
<sequence>MFNYFKIKGDYMIETAGGTVPFFCHVFLILFGGFFSLNFIFNQNFVKNSIGYDSIQATYMGRPLGFLMLGLVLIFIATLFQIGGFTSSNEIFGVLFIFTVLAFFYNLSLAMKILPTHDGEPHDIKNAIRPLIPMVVILIRYFTL</sequence>
<gene>
    <name evidence="2" type="ORF">METZ01_LOCUS155966</name>
</gene>
<dbReference type="AlphaFoldDB" id="A0A382APR8"/>
<keyword evidence="1" id="KW-0472">Membrane</keyword>
<keyword evidence="1" id="KW-0812">Transmembrane</keyword>
<protein>
    <submittedName>
        <fullName evidence="2">Uncharacterized protein</fullName>
    </submittedName>
</protein>
<dbReference type="EMBL" id="UINC01026162">
    <property type="protein sequence ID" value="SVB03112.1"/>
    <property type="molecule type" value="Genomic_DNA"/>
</dbReference>
<name>A0A382APR8_9ZZZZ</name>
<reference evidence="2" key="1">
    <citation type="submission" date="2018-05" db="EMBL/GenBank/DDBJ databases">
        <authorList>
            <person name="Lanie J.A."/>
            <person name="Ng W.-L."/>
            <person name="Kazmierczak K.M."/>
            <person name="Andrzejewski T.M."/>
            <person name="Davidsen T.M."/>
            <person name="Wayne K.J."/>
            <person name="Tettelin H."/>
            <person name="Glass J.I."/>
            <person name="Rusch D."/>
            <person name="Podicherti R."/>
            <person name="Tsui H.-C.T."/>
            <person name="Winkler M.E."/>
        </authorList>
    </citation>
    <scope>NUCLEOTIDE SEQUENCE</scope>
</reference>